<proteinExistence type="predicted"/>
<dbReference type="EMBL" id="KE560966">
    <property type="protein sequence ID" value="EPZ34293.1"/>
    <property type="molecule type" value="Genomic_DNA"/>
</dbReference>
<reference evidence="1 2" key="1">
    <citation type="journal article" date="2013" name="Curr. Biol.">
        <title>Shared signatures of parasitism and phylogenomics unite Cryptomycota and microsporidia.</title>
        <authorList>
            <person name="James T.Y."/>
            <person name="Pelin A."/>
            <person name="Bonen L."/>
            <person name="Ahrendt S."/>
            <person name="Sain D."/>
            <person name="Corradi N."/>
            <person name="Stajich J.E."/>
        </authorList>
    </citation>
    <scope>NUCLEOTIDE SEQUENCE [LARGE SCALE GENOMIC DNA]</scope>
    <source>
        <strain evidence="1 2">CSF55</strain>
    </source>
</reference>
<gene>
    <name evidence="1" type="ORF">O9G_003013</name>
</gene>
<dbReference type="Proteomes" id="UP000030755">
    <property type="component" value="Unassembled WGS sequence"/>
</dbReference>
<accession>A0A075AVK2</accession>
<name>A0A075AVK2_ROZAC</name>
<sequence length="81" mass="9198">MALTFFIGLSTRAMGLKYQCLNFQSKISNGTTGIGVFCLKISWYIVLGIHCPQTNNLVRREISEVKNESTLNENNNWIDKI</sequence>
<evidence type="ECO:0000313" key="1">
    <source>
        <dbReference type="EMBL" id="EPZ34293.1"/>
    </source>
</evidence>
<dbReference type="HOGENOM" id="CLU_2575209_0_0_1"/>
<dbReference type="AlphaFoldDB" id="A0A075AVK2"/>
<organism evidence="1 2">
    <name type="scientific">Rozella allomycis (strain CSF55)</name>
    <dbReference type="NCBI Taxonomy" id="988480"/>
    <lineage>
        <taxon>Eukaryota</taxon>
        <taxon>Fungi</taxon>
        <taxon>Fungi incertae sedis</taxon>
        <taxon>Cryptomycota</taxon>
        <taxon>Cryptomycota incertae sedis</taxon>
        <taxon>Rozella</taxon>
    </lineage>
</organism>
<evidence type="ECO:0000313" key="2">
    <source>
        <dbReference type="Proteomes" id="UP000030755"/>
    </source>
</evidence>
<protein>
    <submittedName>
        <fullName evidence="1">Uncharacterized protein</fullName>
    </submittedName>
</protein>
<keyword evidence="2" id="KW-1185">Reference proteome</keyword>